<dbReference type="GO" id="GO:0030447">
    <property type="term" value="P:filamentous growth"/>
    <property type="evidence" value="ECO:0000315"/>
    <property type="project" value="CGD"/>
</dbReference>
<dbReference type="KEGG" id="cal:CAALFM_C303880CA"/>
<gene>
    <name evidence="3 4" type="primary">PEP8</name>
    <name evidence="4" type="ordered locus">CAALFM_C303880CA</name>
    <name evidence="3" type="ordered locus">orf19.14189</name>
</gene>
<dbReference type="GO" id="GO:0036170">
    <property type="term" value="P:filamentous growth of a population of unicellular organisms in response to starvation"/>
    <property type="evidence" value="ECO:0000315"/>
    <property type="project" value="CGD"/>
</dbReference>
<dbReference type="InParanoid" id="A0A1D8PJS7"/>
<dbReference type="eggNOG" id="KOG3063">
    <property type="taxonomic scope" value="Eukaryota"/>
</dbReference>
<dbReference type="GO" id="GO:0042147">
    <property type="term" value="P:retrograde transport, endosome to Golgi"/>
    <property type="evidence" value="ECO:0000318"/>
    <property type="project" value="GO_Central"/>
</dbReference>
<dbReference type="PANTHER" id="PTHR12233">
    <property type="entry name" value="VACUOLAR PROTEIN SORTING 26 RELATED"/>
    <property type="match status" value="1"/>
</dbReference>
<feature type="region of interest" description="Disordered" evidence="2">
    <location>
        <begin position="160"/>
        <end position="209"/>
    </location>
</feature>
<dbReference type="InterPro" id="IPR014752">
    <property type="entry name" value="Arrestin-like_C"/>
</dbReference>
<organism evidence="4 5">
    <name type="scientific">Candida albicans (strain SC5314 / ATCC MYA-2876)</name>
    <name type="common">Yeast</name>
    <dbReference type="NCBI Taxonomy" id="237561"/>
    <lineage>
        <taxon>Eukaryota</taxon>
        <taxon>Fungi</taxon>
        <taxon>Dikarya</taxon>
        <taxon>Ascomycota</taxon>
        <taxon>Saccharomycotina</taxon>
        <taxon>Pichiomycetes</taxon>
        <taxon>Debaryomycetaceae</taxon>
        <taxon>Candida/Lodderomyces clade</taxon>
        <taxon>Candida</taxon>
    </lineage>
</organism>
<dbReference type="GO" id="GO:0045053">
    <property type="term" value="P:protein retention in Golgi apparatus"/>
    <property type="evidence" value="ECO:0007669"/>
    <property type="project" value="EnsemblFungi"/>
</dbReference>
<sequence length="347" mass="39405">MSIFFKAPLDIEIRLDNEDTRKHVEVKTPQGRVEKLPIYKDGESVKGVVTLRTKEGRKLEHLGVRVQLLGSIETNTDGISSSEFLTLATELAAPAQLSHPESYPFEFKNVEKQYESYRGKNVRLRYYIKVTVLRKSSSEIIREKELWVYHYTTAVPKPVTGLSSSSTADSKLGAKKANEDTLQKPATPSSNDDASANTSKGSTISKRNESHSVKMDVGIENCLHIEFEYSRSRFSLTDAIIGKIYFLLVRLKIKHMELSLIRRETVGAPPNQVTDSETVVRFEIMDGAPVKGETIPIRLFLSGFDLVPTYRDVNKKFSTRTYLSLVLIDEDARRYFKQSEIILYRDQ</sequence>
<comment type="similarity">
    <text evidence="1">Belongs to the VPS26 family.</text>
</comment>
<protein>
    <submittedName>
        <fullName evidence="4">Retromer subunit</fullName>
    </submittedName>
</protein>
<dbReference type="GeneID" id="3645624"/>
<dbReference type="OrthoDB" id="3821113at2759"/>
<name>A0A1D8PJS7_CANAL</name>
<dbReference type="GO" id="GO:0009267">
    <property type="term" value="P:cellular response to starvation"/>
    <property type="evidence" value="ECO:0000315"/>
    <property type="project" value="CGD"/>
</dbReference>
<dbReference type="GO" id="GO:0030906">
    <property type="term" value="C:retromer, cargo-selective complex"/>
    <property type="evidence" value="ECO:0007669"/>
    <property type="project" value="EnsemblFungi"/>
</dbReference>
<dbReference type="GO" id="GO:0005829">
    <property type="term" value="C:cytosol"/>
    <property type="evidence" value="ECO:0007669"/>
    <property type="project" value="GOC"/>
</dbReference>
<dbReference type="CGD" id="CAL0000199432">
    <property type="gene designation" value="PEP8"/>
</dbReference>
<evidence type="ECO:0000313" key="5">
    <source>
        <dbReference type="Proteomes" id="UP000000559"/>
    </source>
</evidence>
<dbReference type="VEuPathDB" id="FungiDB:C3_03880C_A"/>
<dbReference type="Pfam" id="PF03643">
    <property type="entry name" value="Vps26"/>
    <property type="match status" value="1"/>
</dbReference>
<dbReference type="FunCoup" id="A0A1D8PJS7">
    <property type="interactions" value="867"/>
</dbReference>
<evidence type="ECO:0000313" key="3">
    <source>
        <dbReference type="CGD" id="CAL0000199432"/>
    </source>
</evidence>
<evidence type="ECO:0000313" key="4">
    <source>
        <dbReference type="EMBL" id="AOW28415.1"/>
    </source>
</evidence>
<dbReference type="SMR" id="A0A1D8PJS7"/>
<dbReference type="GO" id="GO:0036180">
    <property type="term" value="P:filamentous growth of a population of unicellular organisms in response to biotic stimulus"/>
    <property type="evidence" value="ECO:0000315"/>
    <property type="project" value="CGD"/>
</dbReference>
<feature type="compositionally biased region" description="Polar residues" evidence="2">
    <location>
        <begin position="184"/>
        <end position="205"/>
    </location>
</feature>
<dbReference type="EMBL" id="CP017625">
    <property type="protein sequence ID" value="AOW28415.1"/>
    <property type="molecule type" value="Genomic_DNA"/>
</dbReference>
<evidence type="ECO:0000256" key="2">
    <source>
        <dbReference type="SAM" id="MobiDB-lite"/>
    </source>
</evidence>
<accession>A0A1D8PJS7</accession>
<dbReference type="GO" id="GO:0170071">
    <property type="term" value="C:CROP complex"/>
    <property type="evidence" value="ECO:0007669"/>
    <property type="project" value="EnsemblFungi"/>
</dbReference>
<proteinExistence type="inferred from homology"/>
<dbReference type="InterPro" id="IPR028934">
    <property type="entry name" value="Vps26-related"/>
</dbReference>
<dbReference type="STRING" id="237561.A0A1D8PJS7"/>
<dbReference type="RefSeq" id="XP_712728.2">
    <property type="nucleotide sequence ID" value="XM_707635.2"/>
</dbReference>
<dbReference type="GO" id="GO:0005768">
    <property type="term" value="C:endosome"/>
    <property type="evidence" value="ECO:0000318"/>
    <property type="project" value="GO_Central"/>
</dbReference>
<reference evidence="4 5" key="2">
    <citation type="journal article" date="2007" name="Genome Biol.">
        <title>Assembly of the Candida albicans genome into sixteen supercontigs aligned on the eight chromosomes.</title>
        <authorList>
            <person name="van het Hoog M."/>
            <person name="Rast T.J."/>
            <person name="Martchenko M."/>
            <person name="Grindle S."/>
            <person name="Dignard D."/>
            <person name="Hogues H."/>
            <person name="Cuomo C."/>
            <person name="Berriman M."/>
            <person name="Scherer S."/>
            <person name="Magee B.B."/>
            <person name="Whiteway M."/>
            <person name="Chibana H."/>
            <person name="Nantel A."/>
            <person name="Magee P.T."/>
        </authorList>
    </citation>
    <scope>GENOME REANNOTATION</scope>
    <source>
        <strain evidence="5">SC5314 / ATCC MYA-2876</strain>
    </source>
</reference>
<reference evidence="4 5" key="1">
    <citation type="journal article" date="2004" name="Proc. Natl. Acad. Sci. U.S.A.">
        <title>The diploid genome sequence of Candida albicans.</title>
        <authorList>
            <person name="Jones T."/>
            <person name="Federspiel N.A."/>
            <person name="Chibana H."/>
            <person name="Dungan J."/>
            <person name="Kalman S."/>
            <person name="Magee B.B."/>
            <person name="Newport G."/>
            <person name="Thorstenson Y.R."/>
            <person name="Agabian N."/>
            <person name="Magee P.T."/>
            <person name="Davis R.W."/>
            <person name="Scherer S."/>
        </authorList>
    </citation>
    <scope>NUCLEOTIDE SEQUENCE [LARGE SCALE GENOMIC DNA]</scope>
    <source>
        <strain evidence="5">SC5314 / ATCC MYA-2876</strain>
    </source>
</reference>
<dbReference type="FunFam" id="2.60.40.640:FF:000010">
    <property type="entry name" value="Vacuolar protein sorting-associated protein 26"/>
    <property type="match status" value="1"/>
</dbReference>
<dbReference type="Proteomes" id="UP000000559">
    <property type="component" value="Chromosome 3"/>
</dbReference>
<dbReference type="Gene3D" id="2.60.40.640">
    <property type="match status" value="2"/>
</dbReference>
<dbReference type="GO" id="GO:0006886">
    <property type="term" value="P:intracellular protein transport"/>
    <property type="evidence" value="ECO:0000318"/>
    <property type="project" value="GO_Central"/>
</dbReference>
<dbReference type="GO" id="GO:0140318">
    <property type="term" value="F:protein transporter activity"/>
    <property type="evidence" value="ECO:0007669"/>
    <property type="project" value="EnsemblFungi"/>
</dbReference>
<dbReference type="GO" id="GO:0030904">
    <property type="term" value="C:retromer complex"/>
    <property type="evidence" value="ECO:0000318"/>
    <property type="project" value="GO_Central"/>
</dbReference>
<dbReference type="AlphaFoldDB" id="A0A1D8PJS7"/>
<reference evidence="4 5" key="3">
    <citation type="journal article" date="2013" name="Genome Biol.">
        <title>Assembly of a phased diploid Candida albicans genome facilitates allele-specific measurements and provides a simple model for repeat and indel structure.</title>
        <authorList>
            <person name="Muzzey D."/>
            <person name="Schwartz K."/>
            <person name="Weissman J.S."/>
            <person name="Sherlock G."/>
        </authorList>
    </citation>
    <scope>NUCLEOTIDE SEQUENCE [LARGE SCALE GENOMIC DNA]</scope>
    <source>
        <strain evidence="5">SC5314 / ATCC MYA-2876</strain>
    </source>
</reference>
<evidence type="ECO:0000256" key="1">
    <source>
        <dbReference type="ARBA" id="ARBA00009100"/>
    </source>
</evidence>
<keyword evidence="5" id="KW-1185">Reference proteome</keyword>